<dbReference type="InterPro" id="IPR006597">
    <property type="entry name" value="Sel1-like"/>
</dbReference>
<feature type="repeat" description="TPR" evidence="8">
    <location>
        <begin position="598"/>
        <end position="631"/>
    </location>
</feature>
<evidence type="ECO:0000256" key="1">
    <source>
        <dbReference type="ARBA" id="ARBA00004651"/>
    </source>
</evidence>
<feature type="repeat" description="TPR" evidence="8">
    <location>
        <begin position="496"/>
        <end position="529"/>
    </location>
</feature>
<dbReference type="Gene3D" id="1.25.40.10">
    <property type="entry name" value="Tetratricopeptide repeat domain"/>
    <property type="match status" value="2"/>
</dbReference>
<sequence length="724" mass="83606">MNDLPPLQQLKRKWITSILWLLLLYAVVIRVFFVVQIKNTPFQGKIVTGGDSVYYQNWANRITTDLDPVEGAFFMSPLYPYLLAALFALGGESTLVVRIFQHVLGLMTILLTFRIGTLLGDRVLGLLAATLLVFSPVVVFYEGLLLLAAVLLFLITLFIFLLLRFQEGSFVPGALLPGFFLGVTAIGRGNVLLFIPFIIIWFYLTRSSFSYGPFIKKSLMFLLGISFAISPVAIRNYIKEKSFTLITTNMGLNFYIGNNHESRGTYDLPDEIRFIPGEWDEDIQGKKYAERVLGKSLTSQEVSSYWFQKGLQFWKKEPAQALKNYVRKIMLFWNRYEIPQIENFYFYRIYYVPVLKFCFIPFAVVGPLSLIGLVLMLPYRKLSLVILLVVVYSGTIALFFITARYRIPLLSLLVLPAAFSFRWLITALLHRKWIKSLVMITLFGLIYWLLGSLPFDMKYTFAQQYNQAGFLFYKHKMYDEAREHFQNAIAADPSFPTAYRNLADVFQSTGDREKALENYQRSLELNKEDAVTHFNMGYLYHKEADYEKAESHYRQAIELDHTFSMAFNNLALLLQERGDLKTALKLYERALETDKKNHRALNNLGQLVHRLGLLDEAAKLFQKAHQENPSELRYQINWLITEGELGQHQKSYSELEKILPLVEDSAMKEKCTLHIIRNLMKLQKNDAALHRAQKFLALHPDSSAVQKLKELIENKFSGEVDKEF</sequence>
<dbReference type="InterPro" id="IPR050297">
    <property type="entry name" value="LipidA_mod_glycosyltrf_83"/>
</dbReference>
<feature type="transmembrane region" description="Helical" evidence="9">
    <location>
        <begin position="95"/>
        <end position="116"/>
    </location>
</feature>
<feature type="transmembrane region" description="Helical" evidence="9">
    <location>
        <begin position="175"/>
        <end position="204"/>
    </location>
</feature>
<dbReference type="PROSITE" id="PS50293">
    <property type="entry name" value="TPR_REGION"/>
    <property type="match status" value="3"/>
</dbReference>
<keyword evidence="12" id="KW-1185">Reference proteome</keyword>
<name>A0ABV6Z4M4_UNCC1</name>
<feature type="transmembrane region" description="Helical" evidence="9">
    <location>
        <begin position="436"/>
        <end position="455"/>
    </location>
</feature>
<dbReference type="SMART" id="SM00028">
    <property type="entry name" value="TPR"/>
    <property type="match status" value="5"/>
</dbReference>
<feature type="domain" description="Glycosyltransferase RgtA/B/C/D-like" evidence="10">
    <location>
        <begin position="76"/>
        <end position="230"/>
    </location>
</feature>
<evidence type="ECO:0000313" key="11">
    <source>
        <dbReference type="EMBL" id="MFC1853401.1"/>
    </source>
</evidence>
<evidence type="ECO:0000256" key="4">
    <source>
        <dbReference type="ARBA" id="ARBA00022679"/>
    </source>
</evidence>
<keyword evidence="4" id="KW-0808">Transferase</keyword>
<dbReference type="Pfam" id="PF13424">
    <property type="entry name" value="TPR_12"/>
    <property type="match status" value="1"/>
</dbReference>
<feature type="repeat" description="TPR" evidence="8">
    <location>
        <begin position="462"/>
        <end position="495"/>
    </location>
</feature>
<feature type="transmembrane region" description="Helical" evidence="9">
    <location>
        <begin position="219"/>
        <end position="238"/>
    </location>
</feature>
<evidence type="ECO:0000256" key="2">
    <source>
        <dbReference type="ARBA" id="ARBA00022475"/>
    </source>
</evidence>
<feature type="transmembrane region" description="Helical" evidence="9">
    <location>
        <begin position="354"/>
        <end position="376"/>
    </location>
</feature>
<dbReference type="InterPro" id="IPR038731">
    <property type="entry name" value="RgtA/B/C-like"/>
</dbReference>
<dbReference type="EMBL" id="JBHPBY010000491">
    <property type="protein sequence ID" value="MFC1853401.1"/>
    <property type="molecule type" value="Genomic_DNA"/>
</dbReference>
<keyword evidence="8" id="KW-0802">TPR repeat</keyword>
<evidence type="ECO:0000256" key="9">
    <source>
        <dbReference type="SAM" id="Phobius"/>
    </source>
</evidence>
<organism evidence="11 12">
    <name type="scientific">candidate division CSSED10-310 bacterium</name>
    <dbReference type="NCBI Taxonomy" id="2855610"/>
    <lineage>
        <taxon>Bacteria</taxon>
        <taxon>Bacteria division CSSED10-310</taxon>
    </lineage>
</organism>
<evidence type="ECO:0000259" key="10">
    <source>
        <dbReference type="Pfam" id="PF13231"/>
    </source>
</evidence>
<evidence type="ECO:0000313" key="12">
    <source>
        <dbReference type="Proteomes" id="UP001594351"/>
    </source>
</evidence>
<feature type="transmembrane region" description="Helical" evidence="9">
    <location>
        <begin position="145"/>
        <end position="163"/>
    </location>
</feature>
<evidence type="ECO:0000256" key="8">
    <source>
        <dbReference type="PROSITE-ProRule" id="PRU00339"/>
    </source>
</evidence>
<dbReference type="Proteomes" id="UP001594351">
    <property type="component" value="Unassembled WGS sequence"/>
</dbReference>
<feature type="repeat" description="TPR" evidence="8">
    <location>
        <begin position="530"/>
        <end position="563"/>
    </location>
</feature>
<feature type="transmembrane region" description="Helical" evidence="9">
    <location>
        <begin position="382"/>
        <end position="402"/>
    </location>
</feature>
<comment type="caution">
    <text evidence="11">The sequence shown here is derived from an EMBL/GenBank/DDBJ whole genome shotgun (WGS) entry which is preliminary data.</text>
</comment>
<accession>A0ABV6Z4M4</accession>
<proteinExistence type="predicted"/>
<keyword evidence="2" id="KW-1003">Cell membrane</keyword>
<dbReference type="InterPro" id="IPR019734">
    <property type="entry name" value="TPR_rpt"/>
</dbReference>
<protein>
    <submittedName>
        <fullName evidence="11">Tetratricopeptide repeat protein</fullName>
    </submittedName>
</protein>
<comment type="subcellular location">
    <subcellularLocation>
        <location evidence="1">Cell membrane</location>
        <topology evidence="1">Multi-pass membrane protein</topology>
    </subcellularLocation>
</comment>
<feature type="transmembrane region" description="Helical" evidence="9">
    <location>
        <begin position="409"/>
        <end position="430"/>
    </location>
</feature>
<keyword evidence="6 9" id="KW-1133">Transmembrane helix</keyword>
<feature type="transmembrane region" description="Helical" evidence="9">
    <location>
        <begin position="14"/>
        <end position="35"/>
    </location>
</feature>
<keyword evidence="7 9" id="KW-0472">Membrane</keyword>
<keyword evidence="5 9" id="KW-0812">Transmembrane</keyword>
<dbReference type="Pfam" id="PF13432">
    <property type="entry name" value="TPR_16"/>
    <property type="match status" value="1"/>
</dbReference>
<keyword evidence="3" id="KW-0328">Glycosyltransferase</keyword>
<gene>
    <name evidence="11" type="ORF">ACFL27_24655</name>
</gene>
<dbReference type="SMART" id="SM00671">
    <property type="entry name" value="SEL1"/>
    <property type="match status" value="3"/>
</dbReference>
<feature type="transmembrane region" description="Helical" evidence="9">
    <location>
        <begin position="71"/>
        <end position="89"/>
    </location>
</feature>
<evidence type="ECO:0000256" key="6">
    <source>
        <dbReference type="ARBA" id="ARBA00022989"/>
    </source>
</evidence>
<evidence type="ECO:0000256" key="5">
    <source>
        <dbReference type="ARBA" id="ARBA00022692"/>
    </source>
</evidence>
<dbReference type="PANTHER" id="PTHR33908:SF11">
    <property type="entry name" value="MEMBRANE PROTEIN"/>
    <property type="match status" value="1"/>
</dbReference>
<dbReference type="PROSITE" id="PS50005">
    <property type="entry name" value="TPR"/>
    <property type="match status" value="5"/>
</dbReference>
<feature type="transmembrane region" description="Helical" evidence="9">
    <location>
        <begin position="123"/>
        <end position="139"/>
    </location>
</feature>
<feature type="repeat" description="TPR" evidence="8">
    <location>
        <begin position="564"/>
        <end position="597"/>
    </location>
</feature>
<dbReference type="SUPFAM" id="SSF48452">
    <property type="entry name" value="TPR-like"/>
    <property type="match status" value="2"/>
</dbReference>
<evidence type="ECO:0000256" key="3">
    <source>
        <dbReference type="ARBA" id="ARBA00022676"/>
    </source>
</evidence>
<dbReference type="InterPro" id="IPR011990">
    <property type="entry name" value="TPR-like_helical_dom_sf"/>
</dbReference>
<evidence type="ECO:0000256" key="7">
    <source>
        <dbReference type="ARBA" id="ARBA00023136"/>
    </source>
</evidence>
<dbReference type="Pfam" id="PF13231">
    <property type="entry name" value="PMT_2"/>
    <property type="match status" value="1"/>
</dbReference>
<reference evidence="11 12" key="1">
    <citation type="submission" date="2024-09" db="EMBL/GenBank/DDBJ databases">
        <title>Laminarin stimulates single cell rates of sulfate reduction while oxygen inhibits transcriptomic activity in coastal marine sediment.</title>
        <authorList>
            <person name="Lindsay M."/>
            <person name="Orcutt B."/>
            <person name="Emerson D."/>
            <person name="Stepanauskas R."/>
            <person name="D'Angelo T."/>
        </authorList>
    </citation>
    <scope>NUCLEOTIDE SEQUENCE [LARGE SCALE GENOMIC DNA]</scope>
    <source>
        <strain evidence="11">SAG AM-311-K15</strain>
    </source>
</reference>
<dbReference type="PANTHER" id="PTHR33908">
    <property type="entry name" value="MANNOSYLTRANSFERASE YKCB-RELATED"/>
    <property type="match status" value="1"/>
</dbReference>